<protein>
    <recommendedName>
        <fullName evidence="5">Replication enhancer</fullName>
        <shortName evidence="5">REn</shortName>
    </recommendedName>
</protein>
<evidence type="ECO:0000256" key="4">
    <source>
        <dbReference type="ARBA" id="ARBA00025955"/>
    </source>
</evidence>
<name>A5H152_9GEMI</name>
<evidence type="ECO:0000256" key="1">
    <source>
        <dbReference type="ARBA" id="ARBA00009424"/>
    </source>
</evidence>
<comment type="function">
    <text evidence="3">Increases viral DNA accumulation. Enhances infectivity and symptom expression.</text>
</comment>
<comment type="subunit">
    <text evidence="4 5">Homooligomer. Interacts with the replication-associated protein (REP). Interacts with host proliferating cell nuclear antigen (PCNA). Interacts with host retinoblastoma-related protein 1 (RBR1), and may thereby deregulate the host cell cycle. Oligomerization and interaction with PCNA are necessary for optimal replication enhancement.</text>
</comment>
<dbReference type="Proteomes" id="UP000203381">
    <property type="component" value="Genome"/>
</dbReference>
<dbReference type="GeneID" id="5329916"/>
<proteinExistence type="inferred from homology"/>
<evidence type="ECO:0000313" key="6">
    <source>
        <dbReference type="EMBL" id="ABG26015.1"/>
    </source>
</evidence>
<dbReference type="GO" id="GO:0016032">
    <property type="term" value="P:viral process"/>
    <property type="evidence" value="ECO:0007669"/>
    <property type="project" value="InterPro"/>
</dbReference>
<dbReference type="Pfam" id="PF01407">
    <property type="entry name" value="Gemini_AL3"/>
    <property type="match status" value="1"/>
</dbReference>
<sequence>MDLRTGVSITAAQLENGVFTWEVANPLSFKIMDHDRVWYHNLIQWPKFRTTIRIMFNHSLKKALGIHKAFLDLTIYHRFIQPSGRICSTFKNQLLRYINNLGVISLSTVLKACSHVLFTVFEHVDDVTLKHNVQYKLY</sequence>
<keyword evidence="7" id="KW-1185">Reference proteome</keyword>
<accession>A5H152</accession>
<dbReference type="KEGG" id="vg:5329916"/>
<dbReference type="PRINTS" id="PR00231">
    <property type="entry name" value="GEMCOATAL3"/>
</dbReference>
<gene>
    <name evidence="6" type="primary">AC3</name>
</gene>
<comment type="similarity">
    <text evidence="1 5">Belongs to the geminiviridae replication enhancer protein family.</text>
</comment>
<evidence type="ECO:0000256" key="3">
    <source>
        <dbReference type="ARBA" id="ARBA00025603"/>
    </source>
</evidence>
<reference evidence="6 7" key="1">
    <citation type="journal article" date="2008" name="J. Gen. Virol.">
        <title>Molecular characterization of begomoviruses and DNA satellites from Vietnam: additional evidence that the New World geminiviruses were present in the Old World prior to continental separation.</title>
        <authorList>
            <person name="Ha C."/>
            <person name="Coombs S."/>
            <person name="Revill P."/>
            <person name="Harding R."/>
            <person name="Vu M."/>
            <person name="Dale J."/>
        </authorList>
    </citation>
    <scope>NUCLEOTIDE SEQUENCE [LARGE SCALE GENOMIC DNA]</scope>
</reference>
<evidence type="ECO:0000256" key="2">
    <source>
        <dbReference type="ARBA" id="ARBA00022581"/>
    </source>
</evidence>
<dbReference type="EMBL" id="DQ641690">
    <property type="protein sequence ID" value="ABG26015.1"/>
    <property type="molecule type" value="Genomic_DNA"/>
</dbReference>
<organism evidence="6 7">
    <name type="scientific">Kudzu mosaic virus</name>
    <dbReference type="NCBI Taxonomy" id="390437"/>
    <lineage>
        <taxon>Viruses</taxon>
        <taxon>Monodnaviria</taxon>
        <taxon>Shotokuvirae</taxon>
        <taxon>Cressdnaviricota</taxon>
        <taxon>Repensiviricetes</taxon>
        <taxon>Geplafuvirales</taxon>
        <taxon>Geminiviridae</taxon>
        <taxon>Begomovirus</taxon>
        <taxon>Begomovirus puerariae</taxon>
    </lineage>
</organism>
<evidence type="ECO:0000313" key="7">
    <source>
        <dbReference type="Proteomes" id="UP000203381"/>
    </source>
</evidence>
<keyword evidence="2 5" id="KW-0945">Host-virus interaction</keyword>
<dbReference type="RefSeq" id="YP_001333678.1">
    <property type="nucleotide sequence ID" value="NC_009645.1"/>
</dbReference>
<evidence type="ECO:0000256" key="5">
    <source>
        <dbReference type="RuleBase" id="RU363029"/>
    </source>
</evidence>
<dbReference type="OrthoDB" id="13855at10239"/>
<dbReference type="InterPro" id="IPR000657">
    <property type="entry name" value="Gemini_AL3"/>
</dbReference>